<accession>A0A0G1LSQ4</accession>
<dbReference type="Proteomes" id="UP000034154">
    <property type="component" value="Unassembled WGS sequence"/>
</dbReference>
<dbReference type="EMBL" id="LCJB01000006">
    <property type="protein sequence ID" value="KKT71867.1"/>
    <property type="molecule type" value="Genomic_DNA"/>
</dbReference>
<protein>
    <submittedName>
        <fullName evidence="2">Uncharacterized protein</fullName>
    </submittedName>
</protein>
<dbReference type="AlphaFoldDB" id="A0A0G1LSQ4"/>
<proteinExistence type="predicted"/>
<gene>
    <name evidence="2" type="ORF">UW63_C0006G0008</name>
</gene>
<reference evidence="2 3" key="1">
    <citation type="journal article" date="2015" name="Nature">
        <title>rRNA introns, odd ribosomes, and small enigmatic genomes across a large radiation of phyla.</title>
        <authorList>
            <person name="Brown C.T."/>
            <person name="Hug L.A."/>
            <person name="Thomas B.C."/>
            <person name="Sharon I."/>
            <person name="Castelle C.J."/>
            <person name="Singh A."/>
            <person name="Wilkins M.J."/>
            <person name="Williams K.H."/>
            <person name="Banfield J.F."/>
        </authorList>
    </citation>
    <scope>NUCLEOTIDE SEQUENCE [LARGE SCALE GENOMIC DNA]</scope>
</reference>
<sequence length="729" mass="82465">MARNRHGYSGFQNQGRENRGQEPKWVLKEVGEPIFGVRQKEWFDENRTGAFSNKDPKAFSQAYEANSAFREAKEKQRLLDGDCLETNFFKIFGEPKSIEVLGKEEKIALVYPLGKKVVSFYEVARSGYWEKQLIGNPAFTIKNNRVVCEVSFKGLPPAVKVEKEIAFFSEENERPRIVEELFSLLSPADQNRILDLLRDKLLTAEAAVEKEFSRFVASDTFVDNLSENRQKLVDLMSPGKIKKHSRYSRETINYGESDDGMLGPGSYETTVVKYFLAVGFKRDFLTGPICRKNFSISSADYEKEPEEILQGLIAGVKEKIKNDFLYEEERLSKDPDVRISRLEPGVWQNKYKKVWQNKQTEFLQNFYQGIQLEIDPLKERWQKFEQAQTEARLVGRSFDEAKKRAATNRVDCLDLYQNFDFPKEDDEPGVFIDKISGYQELVRQINQRVDEQLRTRNEVEIARGLEQERAVVALREAMETGIKPAPWFVFDGGYDQDYLIGKIEEATGRKKGQGIGLAVAGKKRMFLPGDQGLVGLDVRPRVNRYAVEDFKYFGLSPLVYDTLPISITKHSDPIMAKITDPDDWHITWVVKERGELSTYNLANKNGVASVSAGVLNKDGFRSTNWAGTEGNGSVTLAEILTVHGLVSGKSVSSWREETGRIQKLSAAAEAITAPIEKIVVLEVMPGARSAKCECGYANPIVGADRKKYQNGESVKIVCASCRGTGIIQK</sequence>
<evidence type="ECO:0000256" key="1">
    <source>
        <dbReference type="SAM" id="MobiDB-lite"/>
    </source>
</evidence>
<evidence type="ECO:0000313" key="2">
    <source>
        <dbReference type="EMBL" id="KKT71867.1"/>
    </source>
</evidence>
<evidence type="ECO:0000313" key="3">
    <source>
        <dbReference type="Proteomes" id="UP000034154"/>
    </source>
</evidence>
<comment type="caution">
    <text evidence="2">The sequence shown here is derived from an EMBL/GenBank/DDBJ whole genome shotgun (WGS) entry which is preliminary data.</text>
</comment>
<organism evidence="2 3">
    <name type="scientific">Candidatus Uhrbacteria bacterium GW2011_GWF2_44_350</name>
    <dbReference type="NCBI Taxonomy" id="1619000"/>
    <lineage>
        <taxon>Bacteria</taxon>
        <taxon>Candidatus Uhriibacteriota</taxon>
    </lineage>
</organism>
<name>A0A0G1LSQ4_9BACT</name>
<feature type="region of interest" description="Disordered" evidence="1">
    <location>
        <begin position="1"/>
        <end position="23"/>
    </location>
</feature>